<organism evidence="9 10">
    <name type="scientific">Rhizodiscina lignyota</name>
    <dbReference type="NCBI Taxonomy" id="1504668"/>
    <lineage>
        <taxon>Eukaryota</taxon>
        <taxon>Fungi</taxon>
        <taxon>Dikarya</taxon>
        <taxon>Ascomycota</taxon>
        <taxon>Pezizomycotina</taxon>
        <taxon>Dothideomycetes</taxon>
        <taxon>Pleosporomycetidae</taxon>
        <taxon>Aulographales</taxon>
        <taxon>Rhizodiscinaceae</taxon>
        <taxon>Rhizodiscina</taxon>
    </lineage>
</organism>
<name>A0A9P4M5H3_9PEZI</name>
<reference evidence="9" key="1">
    <citation type="journal article" date="2020" name="Stud. Mycol.">
        <title>101 Dothideomycetes genomes: a test case for predicting lifestyles and emergence of pathogens.</title>
        <authorList>
            <person name="Haridas S."/>
            <person name="Albert R."/>
            <person name="Binder M."/>
            <person name="Bloem J."/>
            <person name="Labutti K."/>
            <person name="Salamov A."/>
            <person name="Andreopoulos B."/>
            <person name="Baker S."/>
            <person name="Barry K."/>
            <person name="Bills G."/>
            <person name="Bluhm B."/>
            <person name="Cannon C."/>
            <person name="Castanera R."/>
            <person name="Culley D."/>
            <person name="Daum C."/>
            <person name="Ezra D."/>
            <person name="Gonzalez J."/>
            <person name="Henrissat B."/>
            <person name="Kuo A."/>
            <person name="Liang C."/>
            <person name="Lipzen A."/>
            <person name="Lutzoni F."/>
            <person name="Magnuson J."/>
            <person name="Mondo S."/>
            <person name="Nolan M."/>
            <person name="Ohm R."/>
            <person name="Pangilinan J."/>
            <person name="Park H.-J."/>
            <person name="Ramirez L."/>
            <person name="Alfaro M."/>
            <person name="Sun H."/>
            <person name="Tritt A."/>
            <person name="Yoshinaga Y."/>
            <person name="Zwiers L.-H."/>
            <person name="Turgeon B."/>
            <person name="Goodwin S."/>
            <person name="Spatafora J."/>
            <person name="Crous P."/>
            <person name="Grigoriev I."/>
        </authorList>
    </citation>
    <scope>NUCLEOTIDE SEQUENCE</scope>
    <source>
        <strain evidence="9">CBS 133067</strain>
    </source>
</reference>
<evidence type="ECO:0000256" key="6">
    <source>
        <dbReference type="ARBA" id="ARBA00023242"/>
    </source>
</evidence>
<gene>
    <name evidence="9" type="ORF">NA57DRAFT_47604</name>
</gene>
<dbReference type="GO" id="GO:0005634">
    <property type="term" value="C:nucleus"/>
    <property type="evidence" value="ECO:0007669"/>
    <property type="project" value="UniProtKB-SubCell"/>
</dbReference>
<dbReference type="Proteomes" id="UP000799772">
    <property type="component" value="Unassembled WGS sequence"/>
</dbReference>
<dbReference type="EMBL" id="ML978136">
    <property type="protein sequence ID" value="KAF2093834.1"/>
    <property type="molecule type" value="Genomic_DNA"/>
</dbReference>
<evidence type="ECO:0000256" key="7">
    <source>
        <dbReference type="ARBA" id="ARBA00025043"/>
    </source>
</evidence>
<dbReference type="AlphaFoldDB" id="A0A9P4M5H3"/>
<comment type="similarity">
    <text evidence="2 8">Belongs to the CGI121/TPRKB family.</text>
</comment>
<sequence length="234" mass="25132">MEGASDRQDTSVYADIETIRLPFLDDYPLYIGLFSHLKNATFLRKQLLEGNQDFEYALIDATSILSVKHVLAAAFRAINDMLHGRLRSRNVHSEIVYSLGANNNITDAFRHFGILDSTTALLVIKVGRASSDAAVTHDSVSAHLRANVEGQLLPFNDENIVGLSDMAKIRKLYKITSADAAGKGGKKKGARADGATNGVKAALDGGGKGGPLTAQEERVEMEAVILGTMAMKGS</sequence>
<comment type="caution">
    <text evidence="9">The sequence shown here is derived from an EMBL/GenBank/DDBJ whole genome shotgun (WGS) entry which is preliminary data.</text>
</comment>
<evidence type="ECO:0000256" key="1">
    <source>
        <dbReference type="ARBA" id="ARBA00004123"/>
    </source>
</evidence>
<accession>A0A9P4M5H3</accession>
<dbReference type="PANTHER" id="PTHR15840:SF10">
    <property type="entry name" value="EKC_KEOPS COMPLEX SUBUNIT TPRKB"/>
    <property type="match status" value="1"/>
</dbReference>
<evidence type="ECO:0000313" key="9">
    <source>
        <dbReference type="EMBL" id="KAF2093834.1"/>
    </source>
</evidence>
<dbReference type="Gene3D" id="3.30.2380.10">
    <property type="entry name" value="CGI121/TPRKB"/>
    <property type="match status" value="1"/>
</dbReference>
<dbReference type="SUPFAM" id="SSF143870">
    <property type="entry name" value="PF0523-like"/>
    <property type="match status" value="1"/>
</dbReference>
<evidence type="ECO:0000256" key="5">
    <source>
        <dbReference type="ARBA" id="ARBA00022694"/>
    </source>
</evidence>
<dbReference type="OrthoDB" id="329139at2759"/>
<dbReference type="InterPro" id="IPR036504">
    <property type="entry name" value="CGI121/TPRKB_sf"/>
</dbReference>
<keyword evidence="10" id="KW-1185">Reference proteome</keyword>
<dbReference type="GO" id="GO:0005829">
    <property type="term" value="C:cytosol"/>
    <property type="evidence" value="ECO:0007669"/>
    <property type="project" value="TreeGrafter"/>
</dbReference>
<dbReference type="PANTHER" id="PTHR15840">
    <property type="entry name" value="CGI-121 FAMILY MEMBER"/>
    <property type="match status" value="1"/>
</dbReference>
<comment type="subcellular location">
    <subcellularLocation>
        <location evidence="1">Nucleus</location>
    </subcellularLocation>
</comment>
<comment type="function">
    <text evidence="7">Component of the EKC/KEOPS complex that is required for the formation of a threonylcarbamoyl group on adenosine at position 37 (t(6)A37) in tRNAs that read codons beginning with adenine. The complex is probably involved in the transfer of the threonylcarbamoyl moiety of threonylcarbamoyl-AMP (TC-AMP) to the N6 group of A37. CGI121 acts as an allosteric effector that regulates the t(6)A activity of the complex. The EKC/KEOPS complex also promotes both telomere uncapping and telomere elongation. The complex is required for efficient recruitment of transcriptional coactivators. CGI121 is not required for tRNA modification.</text>
</comment>
<proteinExistence type="inferred from homology"/>
<evidence type="ECO:0000256" key="4">
    <source>
        <dbReference type="ARBA" id="ARBA00016009"/>
    </source>
</evidence>
<evidence type="ECO:0000256" key="2">
    <source>
        <dbReference type="ARBA" id="ARBA00005546"/>
    </source>
</evidence>
<keyword evidence="6 8" id="KW-0539">Nucleus</keyword>
<protein>
    <recommendedName>
        <fullName evidence="4">EKC/KEOPS complex subunit CGI121</fullName>
    </recommendedName>
    <alternativeName>
        <fullName evidence="3">EKC/KEOPS complex subunit cgi121</fullName>
    </alternativeName>
</protein>
<dbReference type="GO" id="GO:0002949">
    <property type="term" value="P:tRNA threonylcarbamoyladenosine modification"/>
    <property type="evidence" value="ECO:0007669"/>
    <property type="project" value="TreeGrafter"/>
</dbReference>
<dbReference type="GO" id="GO:0000408">
    <property type="term" value="C:EKC/KEOPS complex"/>
    <property type="evidence" value="ECO:0007669"/>
    <property type="project" value="TreeGrafter"/>
</dbReference>
<evidence type="ECO:0000256" key="8">
    <source>
        <dbReference type="RuleBase" id="RU004398"/>
    </source>
</evidence>
<keyword evidence="5" id="KW-0819">tRNA processing</keyword>
<evidence type="ECO:0000313" key="10">
    <source>
        <dbReference type="Proteomes" id="UP000799772"/>
    </source>
</evidence>
<dbReference type="InterPro" id="IPR013926">
    <property type="entry name" value="CGI121/TPRKB"/>
</dbReference>
<dbReference type="Pfam" id="PF08617">
    <property type="entry name" value="CGI-121"/>
    <property type="match status" value="1"/>
</dbReference>
<evidence type="ECO:0000256" key="3">
    <source>
        <dbReference type="ARBA" id="ARBA00015316"/>
    </source>
</evidence>